<reference evidence="1 2" key="1">
    <citation type="submission" date="2018-06" db="EMBL/GenBank/DDBJ databases">
        <authorList>
            <consortium name="Pathogen Informatics"/>
            <person name="Doyle S."/>
        </authorList>
    </citation>
    <scope>NUCLEOTIDE SEQUENCE [LARGE SCALE GENOMIC DNA]</scope>
    <source>
        <strain evidence="1 2">NCTC4824</strain>
    </source>
</reference>
<accession>A0A2X4WCM4</accession>
<dbReference type="KEGG" id="blen:NCTC4824_01978"/>
<gene>
    <name evidence="1" type="ORF">NCTC4824_01978</name>
</gene>
<organism evidence="1 2">
    <name type="scientific">Lederbergia lenta</name>
    <name type="common">Bacillus lentus</name>
    <dbReference type="NCBI Taxonomy" id="1467"/>
    <lineage>
        <taxon>Bacteria</taxon>
        <taxon>Bacillati</taxon>
        <taxon>Bacillota</taxon>
        <taxon>Bacilli</taxon>
        <taxon>Bacillales</taxon>
        <taxon>Bacillaceae</taxon>
        <taxon>Lederbergia</taxon>
    </lineage>
</organism>
<dbReference type="EMBL" id="LS483476">
    <property type="protein sequence ID" value="SQI56612.1"/>
    <property type="molecule type" value="Genomic_DNA"/>
</dbReference>
<sequence>MNKADCLKKLEGIHIQLRQLEKLMEEKLENERSGIIEMMGESSQEIENKLQYLELASKDKIQRVS</sequence>
<evidence type="ECO:0000313" key="2">
    <source>
        <dbReference type="Proteomes" id="UP000249134"/>
    </source>
</evidence>
<keyword evidence="2" id="KW-1185">Reference proteome</keyword>
<dbReference type="AlphaFoldDB" id="A0A2X4WCM4"/>
<dbReference type="Proteomes" id="UP000249134">
    <property type="component" value="Chromosome 1"/>
</dbReference>
<name>A0A2X4WCM4_LEDLE</name>
<dbReference type="RefSeq" id="WP_066137877.1">
    <property type="nucleotide sequence ID" value="NZ_CBCSGM010000001.1"/>
</dbReference>
<protein>
    <submittedName>
        <fullName evidence="1">Uncharacterized protein</fullName>
    </submittedName>
</protein>
<evidence type="ECO:0000313" key="1">
    <source>
        <dbReference type="EMBL" id="SQI56612.1"/>
    </source>
</evidence>
<proteinExistence type="predicted"/>